<evidence type="ECO:0000256" key="12">
    <source>
        <dbReference type="ARBA" id="ARBA00048679"/>
    </source>
</evidence>
<dbReference type="FunFam" id="3.80.10.10:FF:002784">
    <property type="entry name" value="Uncharacterized protein"/>
    <property type="match status" value="1"/>
</dbReference>
<accession>A0AAD6KG57</accession>
<organism evidence="15 16">
    <name type="scientific">Salix udensis</name>
    <dbReference type="NCBI Taxonomy" id="889485"/>
    <lineage>
        <taxon>Eukaryota</taxon>
        <taxon>Viridiplantae</taxon>
        <taxon>Streptophyta</taxon>
        <taxon>Embryophyta</taxon>
        <taxon>Tracheophyta</taxon>
        <taxon>Spermatophyta</taxon>
        <taxon>Magnoliopsida</taxon>
        <taxon>eudicotyledons</taxon>
        <taxon>Gunneridae</taxon>
        <taxon>Pentapetalae</taxon>
        <taxon>rosids</taxon>
        <taxon>fabids</taxon>
        <taxon>Malpighiales</taxon>
        <taxon>Salicaceae</taxon>
        <taxon>Saliceae</taxon>
        <taxon>Salix</taxon>
    </lineage>
</organism>
<gene>
    <name evidence="15" type="ORF">OIU84_027740</name>
</gene>
<dbReference type="GO" id="GO:0016020">
    <property type="term" value="C:membrane"/>
    <property type="evidence" value="ECO:0007669"/>
    <property type="project" value="UniProtKB-SubCell"/>
</dbReference>
<comment type="caution">
    <text evidence="15">The sequence shown here is derived from an EMBL/GenBank/DDBJ whole genome shotgun (WGS) entry which is preliminary data.</text>
</comment>
<evidence type="ECO:0000256" key="10">
    <source>
        <dbReference type="ARBA" id="ARBA00023180"/>
    </source>
</evidence>
<feature type="chain" id="PRO_5042255665" description="non-specific serine/threonine protein kinase" evidence="13">
    <location>
        <begin position="30"/>
        <end position="517"/>
    </location>
</feature>
<keyword evidence="10" id="KW-0325">Glycoprotein</keyword>
<dbReference type="Proteomes" id="UP001162972">
    <property type="component" value="Chromosome 19"/>
</dbReference>
<dbReference type="GO" id="GO:0004674">
    <property type="term" value="F:protein serine/threonine kinase activity"/>
    <property type="evidence" value="ECO:0007669"/>
    <property type="project" value="UniProtKB-KW"/>
</dbReference>
<sequence length="517" mass="57350">MAPDILRVTSTSLMLMLLTFCMGAINLEAQVAGLANDEVEALLEVAAQLGKKGWNPNMTLCNETDADNKVFCDCSFPGGVCHVVGIYLKGQDLDGSLPKAIQKLPHLKQLDLWANYLSGNIPPEWAVTKLEFLSIGVNRLSGKIPSYLGKITTLRYLSIENNMFSGTVPPELGDLVNLESLILNANNLSGELPLALANLIGLKTLRLSRNNFTGRIPEFIQSWKQLNALEIEAGGFTGPIPSNISLLTNLTELRISNLLGNGSEIPNLDPIAGIKYLMLSNCNLSGNFPENLTNKSQLKILDLSFNRLNGPLPHSFKGLPLVQKMYLTWNNFTGPMPEWIDTRDSRNSIDLSYNSFTSEPKKLADTLNPFKSTWDWNYPKPVECLNAERYSMHINCGGPAATIGKTTYEADKEAGGATKYASTRLDWQKSTTGHFWDIDSSTDSYIAQNMSILNMSNSVLYTEASLTPLSLTYYIPCLVNGNYRVKLHFAEIVMRDNRSYYSLGRRVFDVYIQVSIN</sequence>
<keyword evidence="7" id="KW-0547">Nucleotide-binding</keyword>
<dbReference type="InterPro" id="IPR051824">
    <property type="entry name" value="LRR_Rcpt-Like_S/T_Kinase"/>
</dbReference>
<keyword evidence="8" id="KW-0067">ATP-binding</keyword>
<dbReference type="GO" id="GO:0005524">
    <property type="term" value="F:ATP binding"/>
    <property type="evidence" value="ECO:0007669"/>
    <property type="project" value="UniProtKB-KW"/>
</dbReference>
<dbReference type="Gene3D" id="3.80.10.10">
    <property type="entry name" value="Ribonuclease Inhibitor"/>
    <property type="match status" value="3"/>
</dbReference>
<evidence type="ECO:0000256" key="1">
    <source>
        <dbReference type="ARBA" id="ARBA00004479"/>
    </source>
</evidence>
<evidence type="ECO:0000256" key="8">
    <source>
        <dbReference type="ARBA" id="ARBA00022840"/>
    </source>
</evidence>
<keyword evidence="5" id="KW-0808">Transferase</keyword>
<feature type="signal peptide" evidence="13">
    <location>
        <begin position="1"/>
        <end position="29"/>
    </location>
</feature>
<keyword evidence="3" id="KW-0723">Serine/threonine-protein kinase</keyword>
<evidence type="ECO:0000256" key="5">
    <source>
        <dbReference type="ARBA" id="ARBA00022679"/>
    </source>
</evidence>
<evidence type="ECO:0000256" key="9">
    <source>
        <dbReference type="ARBA" id="ARBA00023170"/>
    </source>
</evidence>
<evidence type="ECO:0000256" key="3">
    <source>
        <dbReference type="ARBA" id="ARBA00022527"/>
    </source>
</evidence>
<dbReference type="Pfam" id="PF11721">
    <property type="entry name" value="Malectin"/>
    <property type="match status" value="1"/>
</dbReference>
<keyword evidence="4" id="KW-0597">Phosphoprotein</keyword>
<dbReference type="Pfam" id="PF13855">
    <property type="entry name" value="LRR_8"/>
    <property type="match status" value="1"/>
</dbReference>
<evidence type="ECO:0000256" key="2">
    <source>
        <dbReference type="ARBA" id="ARBA00012513"/>
    </source>
</evidence>
<dbReference type="Gene3D" id="2.60.120.430">
    <property type="entry name" value="Galactose-binding lectin"/>
    <property type="match status" value="1"/>
</dbReference>
<comment type="catalytic activity">
    <reaction evidence="12">
        <text>L-seryl-[protein] + ATP = O-phospho-L-seryl-[protein] + ADP + H(+)</text>
        <dbReference type="Rhea" id="RHEA:17989"/>
        <dbReference type="Rhea" id="RHEA-COMP:9863"/>
        <dbReference type="Rhea" id="RHEA-COMP:11604"/>
        <dbReference type="ChEBI" id="CHEBI:15378"/>
        <dbReference type="ChEBI" id="CHEBI:29999"/>
        <dbReference type="ChEBI" id="CHEBI:30616"/>
        <dbReference type="ChEBI" id="CHEBI:83421"/>
        <dbReference type="ChEBI" id="CHEBI:456216"/>
        <dbReference type="EC" id="2.7.11.1"/>
    </reaction>
</comment>
<evidence type="ECO:0000256" key="11">
    <source>
        <dbReference type="ARBA" id="ARBA00047899"/>
    </source>
</evidence>
<evidence type="ECO:0000259" key="14">
    <source>
        <dbReference type="Pfam" id="PF11721"/>
    </source>
</evidence>
<dbReference type="EC" id="2.7.11.1" evidence="2"/>
<protein>
    <recommendedName>
        <fullName evidence="2">non-specific serine/threonine protein kinase</fullName>
        <ecNumber evidence="2">2.7.11.1</ecNumber>
    </recommendedName>
</protein>
<name>A0AAD6KG57_9ROSI</name>
<keyword evidence="9" id="KW-0675">Receptor</keyword>
<evidence type="ECO:0000256" key="13">
    <source>
        <dbReference type="SAM" id="SignalP"/>
    </source>
</evidence>
<dbReference type="EMBL" id="JAPFFJ010000007">
    <property type="protein sequence ID" value="KAJ6422822.1"/>
    <property type="molecule type" value="Genomic_DNA"/>
</dbReference>
<dbReference type="AlphaFoldDB" id="A0AAD6KG57"/>
<dbReference type="InterPro" id="IPR032675">
    <property type="entry name" value="LRR_dom_sf"/>
</dbReference>
<dbReference type="InterPro" id="IPR021720">
    <property type="entry name" value="Malectin_dom"/>
</dbReference>
<comment type="subcellular location">
    <subcellularLocation>
        <location evidence="1">Membrane</location>
        <topology evidence="1">Single-pass type I membrane protein</topology>
    </subcellularLocation>
</comment>
<proteinExistence type="predicted"/>
<evidence type="ECO:0000313" key="16">
    <source>
        <dbReference type="Proteomes" id="UP001162972"/>
    </source>
</evidence>
<dbReference type="InterPro" id="IPR001611">
    <property type="entry name" value="Leu-rich_rpt"/>
</dbReference>
<evidence type="ECO:0000256" key="7">
    <source>
        <dbReference type="ARBA" id="ARBA00022741"/>
    </source>
</evidence>
<dbReference type="Pfam" id="PF00560">
    <property type="entry name" value="LRR_1"/>
    <property type="match status" value="4"/>
</dbReference>
<feature type="domain" description="Malectin" evidence="14">
    <location>
        <begin position="391"/>
        <end position="513"/>
    </location>
</feature>
<evidence type="ECO:0000313" key="15">
    <source>
        <dbReference type="EMBL" id="KAJ6422822.1"/>
    </source>
</evidence>
<reference evidence="15 16" key="1">
    <citation type="journal article" date="2023" name="Int. J. Mol. Sci.">
        <title>De Novo Assembly and Annotation of 11 Diverse Shrub Willow (Salix) Genomes Reveals Novel Gene Organization in Sex-Linked Regions.</title>
        <authorList>
            <person name="Hyden B."/>
            <person name="Feng K."/>
            <person name="Yates T.B."/>
            <person name="Jawdy S."/>
            <person name="Cereghino C."/>
            <person name="Smart L.B."/>
            <person name="Muchero W."/>
        </authorList>
    </citation>
    <scope>NUCLEOTIDE SEQUENCE [LARGE SCALE GENOMIC DNA]</scope>
    <source>
        <tissue evidence="15">Shoot tip</tissue>
    </source>
</reference>
<keyword evidence="6 13" id="KW-0732">Signal</keyword>
<keyword evidence="3" id="KW-0418">Kinase</keyword>
<dbReference type="SUPFAM" id="SSF52058">
    <property type="entry name" value="L domain-like"/>
    <property type="match status" value="1"/>
</dbReference>
<dbReference type="PANTHER" id="PTHR48006:SF66">
    <property type="entry name" value="PROTEIN KINASE DOMAIN-CONTAINING PROTEIN"/>
    <property type="match status" value="1"/>
</dbReference>
<comment type="catalytic activity">
    <reaction evidence="11">
        <text>L-threonyl-[protein] + ATP = O-phospho-L-threonyl-[protein] + ADP + H(+)</text>
        <dbReference type="Rhea" id="RHEA:46608"/>
        <dbReference type="Rhea" id="RHEA-COMP:11060"/>
        <dbReference type="Rhea" id="RHEA-COMP:11605"/>
        <dbReference type="ChEBI" id="CHEBI:15378"/>
        <dbReference type="ChEBI" id="CHEBI:30013"/>
        <dbReference type="ChEBI" id="CHEBI:30616"/>
        <dbReference type="ChEBI" id="CHEBI:61977"/>
        <dbReference type="ChEBI" id="CHEBI:456216"/>
        <dbReference type="EC" id="2.7.11.1"/>
    </reaction>
</comment>
<evidence type="ECO:0000256" key="6">
    <source>
        <dbReference type="ARBA" id="ARBA00022729"/>
    </source>
</evidence>
<evidence type="ECO:0000256" key="4">
    <source>
        <dbReference type="ARBA" id="ARBA00022553"/>
    </source>
</evidence>
<keyword evidence="16" id="KW-1185">Reference proteome</keyword>
<dbReference type="PANTHER" id="PTHR48006">
    <property type="entry name" value="LEUCINE-RICH REPEAT-CONTAINING PROTEIN DDB_G0281931-RELATED"/>
    <property type="match status" value="1"/>
</dbReference>